<evidence type="ECO:0000256" key="3">
    <source>
        <dbReference type="ARBA" id="ARBA00023163"/>
    </source>
</evidence>
<dbReference type="InterPro" id="IPR036390">
    <property type="entry name" value="WH_DNA-bd_sf"/>
</dbReference>
<organism evidence="5 6">
    <name type="scientific">Mucilaginibacter angelicae</name>
    <dbReference type="NCBI Taxonomy" id="869718"/>
    <lineage>
        <taxon>Bacteria</taxon>
        <taxon>Pseudomonadati</taxon>
        <taxon>Bacteroidota</taxon>
        <taxon>Sphingobacteriia</taxon>
        <taxon>Sphingobacteriales</taxon>
        <taxon>Sphingobacteriaceae</taxon>
        <taxon>Mucilaginibacter</taxon>
    </lineage>
</organism>
<dbReference type="SMART" id="SM00347">
    <property type="entry name" value="HTH_MARR"/>
    <property type="match status" value="1"/>
</dbReference>
<accession>A0ABV6LB95</accession>
<sequence>MDPNDKHPIPPFIIARIGAVSYRLRRECDKAFRDQGFPLEMDQLQVLLSLYYSGPTSQQEICLRQQRDKASVNRTVAFLLKNDIVKVEQDINDKRKTRVELTEYGQKLSIQANAVLEKFDAALSAELTDEERKQFDNLMKKLISVVTPM</sequence>
<keyword evidence="6" id="KW-1185">Reference proteome</keyword>
<dbReference type="PANTHER" id="PTHR42756">
    <property type="entry name" value="TRANSCRIPTIONAL REGULATOR, MARR"/>
    <property type="match status" value="1"/>
</dbReference>
<proteinExistence type="predicted"/>
<dbReference type="EMBL" id="JBHLTS010000067">
    <property type="protein sequence ID" value="MFC0516760.1"/>
    <property type="molecule type" value="Genomic_DNA"/>
</dbReference>
<dbReference type="PROSITE" id="PS50995">
    <property type="entry name" value="HTH_MARR_2"/>
    <property type="match status" value="1"/>
</dbReference>
<dbReference type="Gene3D" id="1.10.10.10">
    <property type="entry name" value="Winged helix-like DNA-binding domain superfamily/Winged helix DNA-binding domain"/>
    <property type="match status" value="1"/>
</dbReference>
<dbReference type="RefSeq" id="WP_377024532.1">
    <property type="nucleotide sequence ID" value="NZ_JBHLTS010000067.1"/>
</dbReference>
<dbReference type="PRINTS" id="PR00598">
    <property type="entry name" value="HTHMARR"/>
</dbReference>
<evidence type="ECO:0000313" key="6">
    <source>
        <dbReference type="Proteomes" id="UP001589828"/>
    </source>
</evidence>
<keyword evidence="3" id="KW-0804">Transcription</keyword>
<feature type="domain" description="HTH marR-type" evidence="4">
    <location>
        <begin position="10"/>
        <end position="144"/>
    </location>
</feature>
<keyword evidence="2" id="KW-0238">DNA-binding</keyword>
<gene>
    <name evidence="5" type="ORF">ACFFGT_21310</name>
</gene>
<evidence type="ECO:0000256" key="2">
    <source>
        <dbReference type="ARBA" id="ARBA00023125"/>
    </source>
</evidence>
<evidence type="ECO:0000259" key="4">
    <source>
        <dbReference type="PROSITE" id="PS50995"/>
    </source>
</evidence>
<evidence type="ECO:0000313" key="5">
    <source>
        <dbReference type="EMBL" id="MFC0516760.1"/>
    </source>
</evidence>
<dbReference type="InterPro" id="IPR036388">
    <property type="entry name" value="WH-like_DNA-bd_sf"/>
</dbReference>
<dbReference type="Pfam" id="PF01047">
    <property type="entry name" value="MarR"/>
    <property type="match status" value="1"/>
</dbReference>
<name>A0ABV6LB95_9SPHI</name>
<comment type="caution">
    <text evidence="5">The sequence shown here is derived from an EMBL/GenBank/DDBJ whole genome shotgun (WGS) entry which is preliminary data.</text>
</comment>
<dbReference type="SUPFAM" id="SSF46785">
    <property type="entry name" value="Winged helix' DNA-binding domain"/>
    <property type="match status" value="1"/>
</dbReference>
<protein>
    <submittedName>
        <fullName evidence="5">MarR family winged helix-turn-helix transcriptional regulator</fullName>
    </submittedName>
</protein>
<keyword evidence="1" id="KW-0805">Transcription regulation</keyword>
<dbReference type="PANTHER" id="PTHR42756:SF1">
    <property type="entry name" value="TRANSCRIPTIONAL REPRESSOR OF EMRAB OPERON"/>
    <property type="match status" value="1"/>
</dbReference>
<reference evidence="5 6" key="1">
    <citation type="submission" date="2024-09" db="EMBL/GenBank/DDBJ databases">
        <authorList>
            <person name="Sun Q."/>
            <person name="Mori K."/>
        </authorList>
    </citation>
    <scope>NUCLEOTIDE SEQUENCE [LARGE SCALE GENOMIC DNA]</scope>
    <source>
        <strain evidence="5 6">NCAIM B.02415</strain>
    </source>
</reference>
<dbReference type="InterPro" id="IPR000835">
    <property type="entry name" value="HTH_MarR-typ"/>
</dbReference>
<dbReference type="Proteomes" id="UP001589828">
    <property type="component" value="Unassembled WGS sequence"/>
</dbReference>
<evidence type="ECO:0000256" key="1">
    <source>
        <dbReference type="ARBA" id="ARBA00023015"/>
    </source>
</evidence>